<dbReference type="PANTHER" id="PTHR19359:SF95">
    <property type="entry name" value="CYTOCHROME B5 TYPE B"/>
    <property type="match status" value="1"/>
</dbReference>
<dbReference type="PROSITE" id="PS50255">
    <property type="entry name" value="CYTOCHROME_B5_2"/>
    <property type="match status" value="1"/>
</dbReference>
<keyword evidence="3 5" id="KW-0408">Iron</keyword>
<dbReference type="SUPFAM" id="SSF55856">
    <property type="entry name" value="Cytochrome b5-like heme/steroid binding domain"/>
    <property type="match status" value="1"/>
</dbReference>
<keyword evidence="8" id="KW-1185">Reference proteome</keyword>
<proteinExistence type="inferred from homology"/>
<evidence type="ECO:0000256" key="3">
    <source>
        <dbReference type="ARBA" id="ARBA00023004"/>
    </source>
</evidence>
<accession>A0A0L7QQQ6</accession>
<dbReference type="PANTHER" id="PTHR19359">
    <property type="entry name" value="CYTOCHROME B5"/>
    <property type="match status" value="1"/>
</dbReference>
<evidence type="ECO:0000256" key="2">
    <source>
        <dbReference type="ARBA" id="ARBA00022723"/>
    </source>
</evidence>
<dbReference type="Proteomes" id="UP000053825">
    <property type="component" value="Unassembled WGS sequence"/>
</dbReference>
<dbReference type="InterPro" id="IPR050668">
    <property type="entry name" value="Cytochrome_b5"/>
</dbReference>
<dbReference type="STRING" id="597456.A0A0L7QQQ6"/>
<organism evidence="7 8">
    <name type="scientific">Habropoda laboriosa</name>
    <dbReference type="NCBI Taxonomy" id="597456"/>
    <lineage>
        <taxon>Eukaryota</taxon>
        <taxon>Metazoa</taxon>
        <taxon>Ecdysozoa</taxon>
        <taxon>Arthropoda</taxon>
        <taxon>Hexapoda</taxon>
        <taxon>Insecta</taxon>
        <taxon>Pterygota</taxon>
        <taxon>Neoptera</taxon>
        <taxon>Endopterygota</taxon>
        <taxon>Hymenoptera</taxon>
        <taxon>Apocrita</taxon>
        <taxon>Aculeata</taxon>
        <taxon>Apoidea</taxon>
        <taxon>Anthophila</taxon>
        <taxon>Apidae</taxon>
        <taxon>Habropoda</taxon>
    </lineage>
</organism>
<evidence type="ECO:0000256" key="4">
    <source>
        <dbReference type="ARBA" id="ARBA00038168"/>
    </source>
</evidence>
<comment type="similarity">
    <text evidence="4 5">Belongs to the cytochrome b5 family.</text>
</comment>
<gene>
    <name evidence="7" type="ORF">WH47_05667</name>
</gene>
<dbReference type="EMBL" id="KQ414786">
    <property type="protein sequence ID" value="KOC60889.1"/>
    <property type="molecule type" value="Genomic_DNA"/>
</dbReference>
<dbReference type="InterPro" id="IPR001199">
    <property type="entry name" value="Cyt_B5-like_heme/steroid-bd"/>
</dbReference>
<keyword evidence="1 5" id="KW-0349">Heme</keyword>
<dbReference type="PROSITE" id="PS00191">
    <property type="entry name" value="CYTOCHROME_B5_1"/>
    <property type="match status" value="1"/>
</dbReference>
<name>A0A0L7QQQ6_9HYME</name>
<evidence type="ECO:0000313" key="8">
    <source>
        <dbReference type="Proteomes" id="UP000053825"/>
    </source>
</evidence>
<dbReference type="AlphaFoldDB" id="A0A0L7QQQ6"/>
<reference evidence="7 8" key="1">
    <citation type="submission" date="2015-07" db="EMBL/GenBank/DDBJ databases">
        <title>The genome of Habropoda laboriosa.</title>
        <authorList>
            <person name="Pan H."/>
            <person name="Kapheim K."/>
        </authorList>
    </citation>
    <scope>NUCLEOTIDE SEQUENCE [LARGE SCALE GENOMIC DNA]</scope>
    <source>
        <strain evidence="7">0110345459</strain>
    </source>
</reference>
<evidence type="ECO:0000313" key="7">
    <source>
        <dbReference type="EMBL" id="KOC60889.1"/>
    </source>
</evidence>
<evidence type="ECO:0000256" key="5">
    <source>
        <dbReference type="RuleBase" id="RU362121"/>
    </source>
</evidence>
<dbReference type="Gene3D" id="3.10.120.10">
    <property type="entry name" value="Cytochrome b5-like heme/steroid binding domain"/>
    <property type="match status" value="1"/>
</dbReference>
<protein>
    <submittedName>
        <fullName evidence="7">Cytochrome b5</fullName>
    </submittedName>
</protein>
<dbReference type="InterPro" id="IPR036400">
    <property type="entry name" value="Cyt_B5-like_heme/steroid_sf"/>
</dbReference>
<dbReference type="InterPro" id="IPR018506">
    <property type="entry name" value="Cyt_B5_heme-BS"/>
</dbReference>
<dbReference type="GO" id="GO:0046872">
    <property type="term" value="F:metal ion binding"/>
    <property type="evidence" value="ECO:0007669"/>
    <property type="project" value="UniProtKB-UniRule"/>
</dbReference>
<dbReference type="OrthoDB" id="260091at2759"/>
<sequence length="84" mass="9573">MTELKQYALKEVATQDGRNGRNLWIVIYDKVYDVTTYKNKHPGGPELLEEYAGQDATRGFDEFGHSSDARHALKKFLIGELVEV</sequence>
<dbReference type="Pfam" id="PF00173">
    <property type="entry name" value="Cyt-b5"/>
    <property type="match status" value="1"/>
</dbReference>
<dbReference type="SMART" id="SM01117">
    <property type="entry name" value="Cyt-b5"/>
    <property type="match status" value="1"/>
</dbReference>
<evidence type="ECO:0000259" key="6">
    <source>
        <dbReference type="PROSITE" id="PS50255"/>
    </source>
</evidence>
<evidence type="ECO:0000256" key="1">
    <source>
        <dbReference type="ARBA" id="ARBA00022617"/>
    </source>
</evidence>
<dbReference type="PRINTS" id="PR00363">
    <property type="entry name" value="CYTOCHROMEB5"/>
</dbReference>
<keyword evidence="2 5" id="KW-0479">Metal-binding</keyword>
<feature type="domain" description="Cytochrome b5 heme-binding" evidence="6">
    <location>
        <begin position="4"/>
        <end position="82"/>
    </location>
</feature>
<dbReference type="GO" id="GO:0016020">
    <property type="term" value="C:membrane"/>
    <property type="evidence" value="ECO:0007669"/>
    <property type="project" value="TreeGrafter"/>
</dbReference>
<dbReference type="GO" id="GO:0020037">
    <property type="term" value="F:heme binding"/>
    <property type="evidence" value="ECO:0007669"/>
    <property type="project" value="UniProtKB-UniRule"/>
</dbReference>